<dbReference type="Proteomes" id="UP000472320">
    <property type="component" value="Unassembled WGS sequence"/>
</dbReference>
<comment type="caution">
    <text evidence="2">The sequence shown here is derived from an EMBL/GenBank/DDBJ whole genome shotgun (WGS) entry which is preliminary data.</text>
</comment>
<reference evidence="2 3" key="1">
    <citation type="submission" date="2019-11" db="EMBL/GenBank/DDBJ databases">
        <title>Type strains purchased from KCTC, JCM and DSMZ.</title>
        <authorList>
            <person name="Lu H."/>
        </authorList>
    </citation>
    <scope>NUCLEOTIDE SEQUENCE [LARGE SCALE GENOMIC DNA]</scope>
    <source>
        <strain evidence="2 3">JCM 31587</strain>
    </source>
</reference>
<keyword evidence="1" id="KW-0732">Signal</keyword>
<dbReference type="SUPFAM" id="SSF53474">
    <property type="entry name" value="alpha/beta-Hydrolases"/>
    <property type="match status" value="1"/>
</dbReference>
<proteinExistence type="predicted"/>
<dbReference type="Gene3D" id="3.40.50.1820">
    <property type="entry name" value="alpha/beta hydrolase"/>
    <property type="match status" value="1"/>
</dbReference>
<name>A0A6L6QBI3_9BURK</name>
<keyword evidence="3" id="KW-1185">Reference proteome</keyword>
<feature type="signal peptide" evidence="1">
    <location>
        <begin position="1"/>
        <end position="25"/>
    </location>
</feature>
<evidence type="ECO:0008006" key="4">
    <source>
        <dbReference type="Google" id="ProtNLM"/>
    </source>
</evidence>
<evidence type="ECO:0000313" key="3">
    <source>
        <dbReference type="Proteomes" id="UP000472320"/>
    </source>
</evidence>
<feature type="chain" id="PRO_5027110454" description="Alpha/beta hydrolase" evidence="1">
    <location>
        <begin position="26"/>
        <end position="174"/>
    </location>
</feature>
<dbReference type="InterPro" id="IPR006311">
    <property type="entry name" value="TAT_signal"/>
</dbReference>
<dbReference type="AlphaFoldDB" id="A0A6L6QBI3"/>
<dbReference type="OrthoDB" id="8777324at2"/>
<dbReference type="EMBL" id="WNKX01000002">
    <property type="protein sequence ID" value="MTW09832.1"/>
    <property type="molecule type" value="Genomic_DNA"/>
</dbReference>
<gene>
    <name evidence="2" type="ORF">GM658_04400</name>
</gene>
<accession>A0A6L6QBI3</accession>
<dbReference type="PROSITE" id="PS51318">
    <property type="entry name" value="TAT"/>
    <property type="match status" value="1"/>
</dbReference>
<evidence type="ECO:0000256" key="1">
    <source>
        <dbReference type="SAM" id="SignalP"/>
    </source>
</evidence>
<dbReference type="RefSeq" id="WP_155452773.1">
    <property type="nucleotide sequence ID" value="NZ_WNKX01000002.1"/>
</dbReference>
<evidence type="ECO:0000313" key="2">
    <source>
        <dbReference type="EMBL" id="MTW09832.1"/>
    </source>
</evidence>
<organism evidence="2 3">
    <name type="scientific">Massilia eburnea</name>
    <dbReference type="NCBI Taxonomy" id="1776165"/>
    <lineage>
        <taxon>Bacteria</taxon>
        <taxon>Pseudomonadati</taxon>
        <taxon>Pseudomonadota</taxon>
        <taxon>Betaproteobacteria</taxon>
        <taxon>Burkholderiales</taxon>
        <taxon>Oxalobacteraceae</taxon>
        <taxon>Telluria group</taxon>
        <taxon>Massilia</taxon>
    </lineage>
</organism>
<protein>
    <recommendedName>
        <fullName evidence="4">Alpha/beta hydrolase</fullName>
    </recommendedName>
</protein>
<sequence>MNETRRLFLLSALTGLAGTASLAFAPALAGAALPLHSATDALRAVAASQSARSYHAAGPEEGRPIVLARSHSQDIERYANAASLLAAQGYHVLVPALRDADPAELGKDLIAFIDSVHIPEAVFVGIGQSGQAVRAAADLRRSRVVGLLQVEDSATPQQIADAAATLVRQGKWRT</sequence>
<dbReference type="InterPro" id="IPR029058">
    <property type="entry name" value="AB_hydrolase_fold"/>
</dbReference>